<keyword evidence="2" id="KW-1185">Reference proteome</keyword>
<dbReference type="EMBL" id="JBEDUW010000249">
    <property type="protein sequence ID" value="KAK9902601.1"/>
    <property type="molecule type" value="Genomic_DNA"/>
</dbReference>
<reference evidence="1 2" key="1">
    <citation type="journal article" date="2023" name="G3 (Bethesda)">
        <title>A chromosome-length genome assembly and annotation of blackberry (Rubus argutus, cv. 'Hillquist').</title>
        <authorList>
            <person name="Bruna T."/>
            <person name="Aryal R."/>
            <person name="Dudchenko O."/>
            <person name="Sargent D.J."/>
            <person name="Mead D."/>
            <person name="Buti M."/>
            <person name="Cavallini A."/>
            <person name="Hytonen T."/>
            <person name="Andres J."/>
            <person name="Pham M."/>
            <person name="Weisz D."/>
            <person name="Mascagni F."/>
            <person name="Usai G."/>
            <person name="Natali L."/>
            <person name="Bassil N."/>
            <person name="Fernandez G.E."/>
            <person name="Lomsadze A."/>
            <person name="Armour M."/>
            <person name="Olukolu B."/>
            <person name="Poorten T."/>
            <person name="Britton C."/>
            <person name="Davik J."/>
            <person name="Ashrafi H."/>
            <person name="Aiden E.L."/>
            <person name="Borodovsky M."/>
            <person name="Worthington M."/>
        </authorList>
    </citation>
    <scope>NUCLEOTIDE SEQUENCE [LARGE SCALE GENOMIC DNA]</scope>
    <source>
        <strain evidence="1">PI 553951</strain>
    </source>
</reference>
<dbReference type="InterPro" id="IPR044645">
    <property type="entry name" value="DG1/EMB2279-like"/>
</dbReference>
<evidence type="ECO:0000313" key="1">
    <source>
        <dbReference type="EMBL" id="KAK9902601.1"/>
    </source>
</evidence>
<dbReference type="AlphaFoldDB" id="A0AAW1VL06"/>
<dbReference type="GO" id="GO:0009658">
    <property type="term" value="P:chloroplast organization"/>
    <property type="evidence" value="ECO:0007669"/>
    <property type="project" value="InterPro"/>
</dbReference>
<evidence type="ECO:0000313" key="2">
    <source>
        <dbReference type="Proteomes" id="UP001457282"/>
    </source>
</evidence>
<accession>A0AAW1VL06</accession>
<evidence type="ECO:0008006" key="3">
    <source>
        <dbReference type="Google" id="ProtNLM"/>
    </source>
</evidence>
<organism evidence="1 2">
    <name type="scientific">Rubus argutus</name>
    <name type="common">Southern blackberry</name>
    <dbReference type="NCBI Taxonomy" id="59490"/>
    <lineage>
        <taxon>Eukaryota</taxon>
        <taxon>Viridiplantae</taxon>
        <taxon>Streptophyta</taxon>
        <taxon>Embryophyta</taxon>
        <taxon>Tracheophyta</taxon>
        <taxon>Spermatophyta</taxon>
        <taxon>Magnoliopsida</taxon>
        <taxon>eudicotyledons</taxon>
        <taxon>Gunneridae</taxon>
        <taxon>Pentapetalae</taxon>
        <taxon>rosids</taxon>
        <taxon>fabids</taxon>
        <taxon>Rosales</taxon>
        <taxon>Rosaceae</taxon>
        <taxon>Rosoideae</taxon>
        <taxon>Rosoideae incertae sedis</taxon>
        <taxon>Rubus</taxon>
    </lineage>
</organism>
<dbReference type="Proteomes" id="UP001457282">
    <property type="component" value="Unassembled WGS sequence"/>
</dbReference>
<comment type="caution">
    <text evidence="1">The sequence shown here is derived from an EMBL/GenBank/DDBJ whole genome shotgun (WGS) entry which is preliminary data.</text>
</comment>
<name>A0AAW1VL06_RUBAR</name>
<dbReference type="PANTHER" id="PTHR46935:SF2">
    <property type="entry name" value="PENTACOTRIPEPTIDE-REPEAT REGION OF PRORP DOMAIN-CONTAINING PROTEIN"/>
    <property type="match status" value="1"/>
</dbReference>
<dbReference type="PANTHER" id="PTHR46935">
    <property type="entry name" value="OS01G0674700 PROTEIN"/>
    <property type="match status" value="1"/>
</dbReference>
<proteinExistence type="predicted"/>
<sequence>MERRGVVGTSGVYYELACCLCKNGRWQVALLQVEKMKNVANTKPLEVTFTGMIREMALSGNQIDKSRHASILVEASRAGKGYLLEHAFDTTLEAGEIWHQLLFIEMVIQATARHDYKRAATVVNTMAYAPFQVSERHWTDVFEKNEDGISQDGLEKLLDALQDCDVSSEATLKLKKIFAQSLSVLHIKRLFKFCISVILG</sequence>
<dbReference type="GO" id="GO:0009507">
    <property type="term" value="C:chloroplast"/>
    <property type="evidence" value="ECO:0007669"/>
    <property type="project" value="TreeGrafter"/>
</dbReference>
<protein>
    <recommendedName>
        <fullName evidence="3">Pentatricopeptide repeat-containing protein</fullName>
    </recommendedName>
</protein>
<gene>
    <name evidence="1" type="ORF">M0R45_001534</name>
</gene>